<dbReference type="Proteomes" id="UP000483035">
    <property type="component" value="Unassembled WGS sequence"/>
</dbReference>
<dbReference type="RefSeq" id="WP_163993783.1">
    <property type="nucleotide sequence ID" value="NZ_WUEY01000031.1"/>
</dbReference>
<evidence type="ECO:0000256" key="7">
    <source>
        <dbReference type="ARBA" id="ARBA00023136"/>
    </source>
</evidence>
<keyword evidence="4" id="KW-0997">Cell inner membrane</keyword>
<evidence type="ECO:0000256" key="5">
    <source>
        <dbReference type="ARBA" id="ARBA00022692"/>
    </source>
</evidence>
<keyword evidence="2" id="KW-0813">Transport</keyword>
<evidence type="ECO:0000256" key="2">
    <source>
        <dbReference type="ARBA" id="ARBA00022448"/>
    </source>
</evidence>
<feature type="transmembrane region" description="Helical" evidence="8">
    <location>
        <begin position="289"/>
        <end position="306"/>
    </location>
</feature>
<dbReference type="AlphaFoldDB" id="A0A6L9UKX6"/>
<organism evidence="9 10">
    <name type="scientific">Rhizobium lusitanum</name>
    <dbReference type="NCBI Taxonomy" id="293958"/>
    <lineage>
        <taxon>Bacteria</taxon>
        <taxon>Pseudomonadati</taxon>
        <taxon>Pseudomonadota</taxon>
        <taxon>Alphaproteobacteria</taxon>
        <taxon>Hyphomicrobiales</taxon>
        <taxon>Rhizobiaceae</taxon>
        <taxon>Rhizobium/Agrobacterium group</taxon>
        <taxon>Rhizobium</taxon>
    </lineage>
</organism>
<dbReference type="PANTHER" id="PTHR32196:SF21">
    <property type="entry name" value="ABC TRANSPORTER PERMEASE PROTEIN YPHD-RELATED"/>
    <property type="match status" value="1"/>
</dbReference>
<feature type="transmembrane region" description="Helical" evidence="8">
    <location>
        <begin position="228"/>
        <end position="248"/>
    </location>
</feature>
<comment type="subcellular location">
    <subcellularLocation>
        <location evidence="1">Cell membrane</location>
        <topology evidence="1">Multi-pass membrane protein</topology>
    </subcellularLocation>
</comment>
<feature type="transmembrane region" description="Helical" evidence="8">
    <location>
        <begin position="27"/>
        <end position="46"/>
    </location>
</feature>
<dbReference type="EMBL" id="WUEY01000031">
    <property type="protein sequence ID" value="NEI74480.1"/>
    <property type="molecule type" value="Genomic_DNA"/>
</dbReference>
<dbReference type="GO" id="GO:0005886">
    <property type="term" value="C:plasma membrane"/>
    <property type="evidence" value="ECO:0007669"/>
    <property type="project" value="UniProtKB-SubCell"/>
</dbReference>
<dbReference type="CDD" id="cd06579">
    <property type="entry name" value="TM_PBP1_transp_AraH_like"/>
    <property type="match status" value="1"/>
</dbReference>
<evidence type="ECO:0000256" key="4">
    <source>
        <dbReference type="ARBA" id="ARBA00022519"/>
    </source>
</evidence>
<keyword evidence="3" id="KW-1003">Cell membrane</keyword>
<keyword evidence="7 8" id="KW-0472">Membrane</keyword>
<evidence type="ECO:0000313" key="10">
    <source>
        <dbReference type="Proteomes" id="UP000483035"/>
    </source>
</evidence>
<protein>
    <submittedName>
        <fullName evidence="9">ABC transporter permease</fullName>
    </submittedName>
</protein>
<gene>
    <name evidence="9" type="ORF">GR212_33570</name>
</gene>
<dbReference type="PANTHER" id="PTHR32196">
    <property type="entry name" value="ABC TRANSPORTER PERMEASE PROTEIN YPHD-RELATED-RELATED"/>
    <property type="match status" value="1"/>
</dbReference>
<dbReference type="Pfam" id="PF02653">
    <property type="entry name" value="BPD_transp_2"/>
    <property type="match status" value="1"/>
</dbReference>
<dbReference type="GO" id="GO:0022857">
    <property type="term" value="F:transmembrane transporter activity"/>
    <property type="evidence" value="ECO:0007669"/>
    <property type="project" value="InterPro"/>
</dbReference>
<comment type="caution">
    <text evidence="9">The sequence shown here is derived from an EMBL/GenBank/DDBJ whole genome shotgun (WGS) entry which is preliminary data.</text>
</comment>
<feature type="transmembrane region" description="Helical" evidence="8">
    <location>
        <begin position="169"/>
        <end position="199"/>
    </location>
</feature>
<proteinExistence type="predicted"/>
<feature type="transmembrane region" description="Helical" evidence="8">
    <location>
        <begin position="58"/>
        <end position="78"/>
    </location>
</feature>
<name>A0A6L9UKX6_9HYPH</name>
<feature type="transmembrane region" description="Helical" evidence="8">
    <location>
        <begin position="139"/>
        <end position="157"/>
    </location>
</feature>
<evidence type="ECO:0000256" key="6">
    <source>
        <dbReference type="ARBA" id="ARBA00022989"/>
    </source>
</evidence>
<evidence type="ECO:0000256" key="8">
    <source>
        <dbReference type="SAM" id="Phobius"/>
    </source>
</evidence>
<feature type="transmembrane region" description="Helical" evidence="8">
    <location>
        <begin position="109"/>
        <end position="132"/>
    </location>
</feature>
<feature type="transmembrane region" description="Helical" evidence="8">
    <location>
        <begin position="85"/>
        <end position="103"/>
    </location>
</feature>
<sequence>MSKAIIAGPSADIKAAKRGRHRFLVELERLALLIAWLLIIAIFGAISPDSFLTWPNFSTIFGSQAVLVILTLGLIIPLTAGDIDLSIAQILTLSSMVIAVLNVDHGWPIGAAIIAALIVGLLTGLLNAFFTLYFRIHSLIVTLGTGTFLHGLTLWISDSRTIGGIDWSLVNAVILIRVLGIPLAFYYALALALILVYVFQFTSLGRKALFVGRGREVARLSGIPVTRVRLVCFLASGGVAAIAGVLYAGTSGSADPNSGTQLMLPAFAAAYLGATAISPGRFNPLGSMIAVYLLVTGITGLSILGIDTFVQDLFYGGALVVAVALSQLVRGREESLT</sequence>
<dbReference type="InterPro" id="IPR001851">
    <property type="entry name" value="ABC_transp_permease"/>
</dbReference>
<accession>A0A6L9UKX6</accession>
<keyword evidence="5 8" id="KW-0812">Transmembrane</keyword>
<reference evidence="9 10" key="1">
    <citation type="submission" date="2019-12" db="EMBL/GenBank/DDBJ databases">
        <title>Rhizobium genotypes associated with high levels of biological nitrogen fixation by grain legumes in a temperate-maritime cropping system.</title>
        <authorList>
            <person name="Maluk M."/>
            <person name="Francesc Ferrando Molina F."/>
            <person name="Lopez Del Egido L."/>
            <person name="Lafos M."/>
            <person name="Langarica-Fuentes A."/>
            <person name="Gebre Yohannes G."/>
            <person name="Young M.W."/>
            <person name="Martin P."/>
            <person name="Gantlett R."/>
            <person name="Kenicer G."/>
            <person name="Hawes C."/>
            <person name="Begg G.S."/>
            <person name="Quilliam R.S."/>
            <person name="Squire G.R."/>
            <person name="Poole P.S."/>
            <person name="Young P.W."/>
            <person name="Iannetta P.M."/>
            <person name="James E.K."/>
        </authorList>
    </citation>
    <scope>NUCLEOTIDE SEQUENCE [LARGE SCALE GENOMIC DNA]</scope>
    <source>
        <strain evidence="9 10">JHI1118</strain>
    </source>
</reference>
<keyword evidence="6 8" id="KW-1133">Transmembrane helix</keyword>
<evidence type="ECO:0000256" key="3">
    <source>
        <dbReference type="ARBA" id="ARBA00022475"/>
    </source>
</evidence>
<evidence type="ECO:0000256" key="1">
    <source>
        <dbReference type="ARBA" id="ARBA00004651"/>
    </source>
</evidence>
<evidence type="ECO:0000313" key="9">
    <source>
        <dbReference type="EMBL" id="NEI74480.1"/>
    </source>
</evidence>
<feature type="transmembrane region" description="Helical" evidence="8">
    <location>
        <begin position="260"/>
        <end position="277"/>
    </location>
</feature>